<dbReference type="CDD" id="cd00873">
    <property type="entry name" value="KU80"/>
    <property type="match status" value="1"/>
</dbReference>
<evidence type="ECO:0000256" key="10">
    <source>
        <dbReference type="ARBA" id="ARBA00023125"/>
    </source>
</evidence>
<dbReference type="AlphaFoldDB" id="A0A3B5KVY0"/>
<dbReference type="Proteomes" id="UP000261380">
    <property type="component" value="Unplaced"/>
</dbReference>
<dbReference type="GO" id="GO:0003684">
    <property type="term" value="F:damaged DNA binding"/>
    <property type="evidence" value="ECO:0007669"/>
    <property type="project" value="InterPro"/>
</dbReference>
<keyword evidence="5" id="KW-0547">Nucleotide-binding</keyword>
<evidence type="ECO:0000259" key="15">
    <source>
        <dbReference type="PROSITE" id="PS50234"/>
    </source>
</evidence>
<name>A0A3B5KVY0_9TELE</name>
<evidence type="ECO:0000256" key="11">
    <source>
        <dbReference type="ARBA" id="ARBA00023172"/>
    </source>
</evidence>
<evidence type="ECO:0000256" key="13">
    <source>
        <dbReference type="ARBA" id="ARBA00023242"/>
    </source>
</evidence>
<dbReference type="InterPro" id="IPR014893">
    <property type="entry name" value="Ku_PK_bind"/>
</dbReference>
<dbReference type="GO" id="GO:0003690">
    <property type="term" value="F:double-stranded DNA binding"/>
    <property type="evidence" value="ECO:0007669"/>
    <property type="project" value="TreeGrafter"/>
</dbReference>
<dbReference type="PIRSF" id="PIRSF016570">
    <property type="entry name" value="Ku80"/>
    <property type="match status" value="1"/>
</dbReference>
<dbReference type="InterPro" id="IPR005160">
    <property type="entry name" value="Ku_C"/>
</dbReference>
<dbReference type="SMART" id="SM00559">
    <property type="entry name" value="Ku78"/>
    <property type="match status" value="1"/>
</dbReference>
<dbReference type="SUPFAM" id="SSF53300">
    <property type="entry name" value="vWA-like"/>
    <property type="match status" value="1"/>
</dbReference>
<dbReference type="GO" id="GO:0043564">
    <property type="term" value="C:Ku70:Ku80 complex"/>
    <property type="evidence" value="ECO:0007669"/>
    <property type="project" value="InterPro"/>
</dbReference>
<reference evidence="16" key="1">
    <citation type="submission" date="2025-08" db="UniProtKB">
        <authorList>
            <consortium name="Ensembl"/>
        </authorList>
    </citation>
    <scope>IDENTIFICATION</scope>
</reference>
<dbReference type="InterPro" id="IPR036494">
    <property type="entry name" value="Ku_C_sf"/>
</dbReference>
<dbReference type="GO" id="GO:0042162">
    <property type="term" value="F:telomeric DNA binding"/>
    <property type="evidence" value="ECO:0007669"/>
    <property type="project" value="InterPro"/>
</dbReference>
<dbReference type="InterPro" id="IPR006164">
    <property type="entry name" value="DNA_bd_Ku70/Ku80"/>
</dbReference>
<protein>
    <submittedName>
        <fullName evidence="16">X-ray repair complementing defective repair in Chinese hamster cells 5</fullName>
    </submittedName>
</protein>
<dbReference type="Gene3D" id="1.10.1600.10">
    <property type="match status" value="1"/>
</dbReference>
<keyword evidence="17" id="KW-1185">Reference proteome</keyword>
<dbReference type="PANTHER" id="PTHR12604:SF4">
    <property type="entry name" value="X-RAY REPAIR CROSS-COMPLEMENTING PROTEIN 5"/>
    <property type="match status" value="1"/>
</dbReference>
<dbReference type="GO" id="GO:0016787">
    <property type="term" value="F:hydrolase activity"/>
    <property type="evidence" value="ECO:0007669"/>
    <property type="project" value="UniProtKB-KW"/>
</dbReference>
<dbReference type="Pfam" id="PF03731">
    <property type="entry name" value="Ku_N"/>
    <property type="match status" value="1"/>
</dbReference>
<keyword evidence="7" id="KW-0378">Hydrolase</keyword>
<keyword evidence="8" id="KW-0347">Helicase</keyword>
<evidence type="ECO:0000256" key="6">
    <source>
        <dbReference type="ARBA" id="ARBA00022763"/>
    </source>
</evidence>
<dbReference type="PANTHER" id="PTHR12604">
    <property type="entry name" value="KU AUTOANTIGEN DNA HELICASE"/>
    <property type="match status" value="1"/>
</dbReference>
<evidence type="ECO:0000256" key="2">
    <source>
        <dbReference type="ARBA" id="ARBA00004286"/>
    </source>
</evidence>
<dbReference type="STRING" id="32473.ENSXCOP00000001771"/>
<dbReference type="InterPro" id="IPR024193">
    <property type="entry name" value="Ku80"/>
</dbReference>
<keyword evidence="6" id="KW-0227">DNA damage</keyword>
<feature type="region of interest" description="Disordered" evidence="14">
    <location>
        <begin position="172"/>
        <end position="196"/>
    </location>
</feature>
<evidence type="ECO:0000256" key="7">
    <source>
        <dbReference type="ARBA" id="ARBA00022801"/>
    </source>
</evidence>
<dbReference type="FunFam" id="3.40.50.410:FF:000055">
    <property type="entry name" value="X-ray repair cross-complementing protein 5"/>
    <property type="match status" value="1"/>
</dbReference>
<dbReference type="Gene3D" id="2.40.290.10">
    <property type="match status" value="1"/>
</dbReference>
<keyword evidence="9" id="KW-0067">ATP-binding</keyword>
<dbReference type="FunFam" id="1.10.1600.10:FF:000002">
    <property type="entry name" value="X-ray repair cross-complementing protein 5"/>
    <property type="match status" value="1"/>
</dbReference>
<organism evidence="16 17">
    <name type="scientific">Xiphophorus couchianus</name>
    <name type="common">Monterrey platyfish</name>
    <dbReference type="NCBI Taxonomy" id="32473"/>
    <lineage>
        <taxon>Eukaryota</taxon>
        <taxon>Metazoa</taxon>
        <taxon>Chordata</taxon>
        <taxon>Craniata</taxon>
        <taxon>Vertebrata</taxon>
        <taxon>Euteleostomi</taxon>
        <taxon>Actinopterygii</taxon>
        <taxon>Neopterygii</taxon>
        <taxon>Teleostei</taxon>
        <taxon>Neoteleostei</taxon>
        <taxon>Acanthomorphata</taxon>
        <taxon>Ovalentaria</taxon>
        <taxon>Atherinomorphae</taxon>
        <taxon>Cyprinodontiformes</taxon>
        <taxon>Poeciliidae</taxon>
        <taxon>Poeciliinae</taxon>
        <taxon>Xiphophorus</taxon>
    </lineage>
</organism>
<accession>A0A3B5KVY0</accession>
<comment type="subcellular location">
    <subcellularLocation>
        <location evidence="2">Chromosome</location>
    </subcellularLocation>
    <subcellularLocation>
        <location evidence="1">Nucleus</location>
    </subcellularLocation>
</comment>
<evidence type="ECO:0000256" key="9">
    <source>
        <dbReference type="ARBA" id="ARBA00022840"/>
    </source>
</evidence>
<evidence type="ECO:0000256" key="14">
    <source>
        <dbReference type="SAM" id="MobiDB-lite"/>
    </source>
</evidence>
<dbReference type="SUPFAM" id="SSF101420">
    <property type="entry name" value="C-terminal domain of Ku80"/>
    <property type="match status" value="1"/>
</dbReference>
<evidence type="ECO:0000256" key="8">
    <source>
        <dbReference type="ARBA" id="ARBA00022806"/>
    </source>
</evidence>
<dbReference type="GO" id="GO:0003678">
    <property type="term" value="F:DNA helicase activity"/>
    <property type="evidence" value="ECO:0007669"/>
    <property type="project" value="InterPro"/>
</dbReference>
<dbReference type="GO" id="GO:0042771">
    <property type="term" value="P:intrinsic apoptotic signaling pathway in response to DNA damage by p53 class mediator"/>
    <property type="evidence" value="ECO:0007669"/>
    <property type="project" value="Ensembl"/>
</dbReference>
<proteinExistence type="inferred from homology"/>
<sequence>MLSLARKSALVLCMDVGFSMSNSAPGEEPPFAQAKKVIQKFVQRQVFAETKDELALVLFGTDSTKNSLDQDGQYQNITVHRHLMVPDFELLEEIEHQIHPENQQADWLDALVVSMDLLQTETKGKKCDRLNIVLLTDLNTEASSDKLDVIIENLKQAGITLQFFLPFPVEDEEEGEGDEDRTGSGDPGRGKGLSREQRSGLEMVKNIMLSLDEEEGLEEIYTFRNAVEQLCMFKRIERRPMAWPCQLTIGSSLSIRIVGYKAVTEEKLKKMWITVDAQTNQRDDVKRETVFCLDDDNETEVQKEDIIQGFRYGSDIVPFSKVDQDQMKYKHDGKCFAVLGFTKKNLVLRHQFMGTQIVKIFPARDDEHAGVAMSALIRGLDELNMVAIVRYAYDRRSNPQVGAAFPCIKPDYECLLYVQLPFMEDLYGRQFTFPSLENNKKIAPSGTQLSAIDSLIDSMMLVTEDEDLLKPHHLPNPAFQRHFQCLHHRAVHADSPLPPMEPWLEAALDRPEVIQERCQAPLQEIKKLFPLTEVEKKKKLKTSAQIFGKDSEEPDAKKAKEDEEEDEYNLANIAEGSVTSVRVRGNWLICQQLTHRIEQLLSNKNTHYYMKSITCIQAFREQSVKQGNADLFNSYLQSLKRSIPSRGLEVFWDLLVQGTISLFFKRLQGFCSIIFPWEEMKPLHDLSAERCFSYSTSLLKSSAFDCFVWADAVTLISKDKVEGSAVSKSEASQVILMHIDIHINSVEYY</sequence>
<dbReference type="GO" id="GO:0000723">
    <property type="term" value="P:telomere maintenance"/>
    <property type="evidence" value="ECO:0007669"/>
    <property type="project" value="InterPro"/>
</dbReference>
<dbReference type="InterPro" id="IPR002035">
    <property type="entry name" value="VWF_A"/>
</dbReference>
<dbReference type="GO" id="GO:0006310">
    <property type="term" value="P:DNA recombination"/>
    <property type="evidence" value="ECO:0007669"/>
    <property type="project" value="UniProtKB-KW"/>
</dbReference>
<keyword evidence="12" id="KW-0234">DNA repair</keyword>
<dbReference type="GO" id="GO:0010212">
    <property type="term" value="P:response to ionizing radiation"/>
    <property type="evidence" value="ECO:0007669"/>
    <property type="project" value="Ensembl"/>
</dbReference>
<evidence type="ECO:0000313" key="17">
    <source>
        <dbReference type="Proteomes" id="UP000261380"/>
    </source>
</evidence>
<dbReference type="Ensembl" id="ENSXCOT00000001797.1">
    <property type="protein sequence ID" value="ENSXCOP00000001771.1"/>
    <property type="gene ID" value="ENSXCOG00000001354.1"/>
</dbReference>
<evidence type="ECO:0000256" key="4">
    <source>
        <dbReference type="ARBA" id="ARBA00022454"/>
    </source>
</evidence>
<dbReference type="Pfam" id="PF03730">
    <property type="entry name" value="Ku_C"/>
    <property type="match status" value="1"/>
</dbReference>
<reference evidence="16" key="2">
    <citation type="submission" date="2025-09" db="UniProtKB">
        <authorList>
            <consortium name="Ensembl"/>
        </authorList>
    </citation>
    <scope>IDENTIFICATION</scope>
</reference>
<dbReference type="GO" id="GO:0005694">
    <property type="term" value="C:chromosome"/>
    <property type="evidence" value="ECO:0007669"/>
    <property type="project" value="UniProtKB-SubCell"/>
</dbReference>
<dbReference type="Gene3D" id="3.40.50.410">
    <property type="entry name" value="von Willebrand factor, type A domain"/>
    <property type="match status" value="1"/>
</dbReference>
<keyword evidence="11" id="KW-0233">DNA recombination</keyword>
<keyword evidence="13" id="KW-0539">Nucleus</keyword>
<evidence type="ECO:0000313" key="16">
    <source>
        <dbReference type="Ensembl" id="ENSXCOP00000001771.1"/>
    </source>
</evidence>
<dbReference type="InterPro" id="IPR016194">
    <property type="entry name" value="SPOC-like_C_dom_sf"/>
</dbReference>
<dbReference type="GO" id="GO:0043066">
    <property type="term" value="P:negative regulation of apoptotic process"/>
    <property type="evidence" value="ECO:0007669"/>
    <property type="project" value="Ensembl"/>
</dbReference>
<dbReference type="Pfam" id="PF02735">
    <property type="entry name" value="Ku"/>
    <property type="match status" value="1"/>
</dbReference>
<dbReference type="GO" id="GO:0006303">
    <property type="term" value="P:double-strand break repair via nonhomologous end joining"/>
    <property type="evidence" value="ECO:0007669"/>
    <property type="project" value="InterPro"/>
</dbReference>
<dbReference type="Pfam" id="PF08785">
    <property type="entry name" value="Ku_PK_bind"/>
    <property type="match status" value="1"/>
</dbReference>
<feature type="domain" description="VWFA" evidence="15">
    <location>
        <begin position="9"/>
        <end position="161"/>
    </location>
</feature>
<keyword evidence="10" id="KW-0238">DNA-binding</keyword>
<dbReference type="InterPro" id="IPR005161">
    <property type="entry name" value="Ku_N"/>
</dbReference>
<dbReference type="PROSITE" id="PS50234">
    <property type="entry name" value="VWFA"/>
    <property type="match status" value="1"/>
</dbReference>
<comment type="similarity">
    <text evidence="3">Belongs to the ku80 family.</text>
</comment>
<evidence type="ECO:0000256" key="1">
    <source>
        <dbReference type="ARBA" id="ARBA00004123"/>
    </source>
</evidence>
<dbReference type="FunFam" id="2.40.290.10:FF:000005">
    <property type="entry name" value="X-ray repair cross-complementing protein 5"/>
    <property type="match status" value="1"/>
</dbReference>
<dbReference type="InterPro" id="IPR036465">
    <property type="entry name" value="vWFA_dom_sf"/>
</dbReference>
<dbReference type="SUPFAM" id="SSF100939">
    <property type="entry name" value="SPOC domain-like"/>
    <property type="match status" value="1"/>
</dbReference>
<keyword evidence="4" id="KW-0158">Chromosome</keyword>
<dbReference type="GeneTree" id="ENSGT00940000153239"/>
<evidence type="ECO:0000256" key="3">
    <source>
        <dbReference type="ARBA" id="ARBA00007726"/>
    </source>
</evidence>
<dbReference type="Gene3D" id="1.25.40.240">
    <property type="entry name" value="Ku, C-terminal domain"/>
    <property type="match status" value="1"/>
</dbReference>
<evidence type="ECO:0000256" key="12">
    <source>
        <dbReference type="ARBA" id="ARBA00023204"/>
    </source>
</evidence>
<evidence type="ECO:0000256" key="5">
    <source>
        <dbReference type="ARBA" id="ARBA00022741"/>
    </source>
</evidence>
<dbReference type="GO" id="GO:0005524">
    <property type="term" value="F:ATP binding"/>
    <property type="evidence" value="ECO:0007669"/>
    <property type="project" value="UniProtKB-KW"/>
</dbReference>